<organism evidence="3 4">
    <name type="scientific">Garicola koreensis</name>
    <dbReference type="NCBI Taxonomy" id="1262554"/>
    <lineage>
        <taxon>Bacteria</taxon>
        <taxon>Bacillati</taxon>
        <taxon>Actinomycetota</taxon>
        <taxon>Actinomycetes</taxon>
        <taxon>Micrococcales</taxon>
        <taxon>Micrococcaceae</taxon>
        <taxon>Garicola</taxon>
    </lineage>
</organism>
<feature type="region of interest" description="Disordered" evidence="1">
    <location>
        <begin position="25"/>
        <end position="119"/>
    </location>
</feature>
<evidence type="ECO:0008006" key="5">
    <source>
        <dbReference type="Google" id="ProtNLM"/>
    </source>
</evidence>
<comment type="caution">
    <text evidence="3">The sequence shown here is derived from an EMBL/GenBank/DDBJ whole genome shotgun (WGS) entry which is preliminary data.</text>
</comment>
<dbReference type="PROSITE" id="PS51257">
    <property type="entry name" value="PROKAR_LIPOPROTEIN"/>
    <property type="match status" value="1"/>
</dbReference>
<dbReference type="Proteomes" id="UP000547528">
    <property type="component" value="Unassembled WGS sequence"/>
</dbReference>
<sequence>MSNRNLRTTLAAAALAVVGMLAAGCSAEDPGPQSEPTEPTQTASAEASAETETTKAEAESSGEWDKDGDWNAEWDENRPESAKAGDTYHLADGTTYTHAEMKAKREDPEPTFDSTPVEDIAEDDLPITEGSFSAEKHMEVPEPVTPNTCTDPEAIEANEGHEPAGWPAGVAEGEELPDPECHPDFIELPTWEHYHSTCMDPIAHGTALPPEHPQSTASEEEYRSFAWEASQMRSWWTPPAEGEDCYGHEG</sequence>
<feature type="compositionally biased region" description="Basic and acidic residues" evidence="1">
    <location>
        <begin position="99"/>
        <end position="108"/>
    </location>
</feature>
<feature type="compositionally biased region" description="Basic and acidic residues" evidence="1">
    <location>
        <begin position="52"/>
        <end position="83"/>
    </location>
</feature>
<evidence type="ECO:0000256" key="2">
    <source>
        <dbReference type="SAM" id="SignalP"/>
    </source>
</evidence>
<proteinExistence type="predicted"/>
<accession>A0A7W5TQU3</accession>
<feature type="compositionally biased region" description="Low complexity" evidence="1">
    <location>
        <begin position="37"/>
        <end position="51"/>
    </location>
</feature>
<keyword evidence="4" id="KW-1185">Reference proteome</keyword>
<feature type="region of interest" description="Disordered" evidence="1">
    <location>
        <begin position="205"/>
        <end position="224"/>
    </location>
</feature>
<feature type="region of interest" description="Disordered" evidence="1">
    <location>
        <begin position="141"/>
        <end position="181"/>
    </location>
</feature>
<name>A0A7W5TQU3_9MICC</name>
<evidence type="ECO:0000313" key="3">
    <source>
        <dbReference type="EMBL" id="MBB3666912.1"/>
    </source>
</evidence>
<protein>
    <recommendedName>
        <fullName evidence="5">Secreted protein</fullName>
    </recommendedName>
</protein>
<feature type="chain" id="PRO_5030861390" description="Secreted protein" evidence="2">
    <location>
        <begin position="28"/>
        <end position="250"/>
    </location>
</feature>
<keyword evidence="2" id="KW-0732">Signal</keyword>
<feature type="signal peptide" evidence="2">
    <location>
        <begin position="1"/>
        <end position="27"/>
    </location>
</feature>
<evidence type="ECO:0000313" key="4">
    <source>
        <dbReference type="Proteomes" id="UP000547528"/>
    </source>
</evidence>
<dbReference type="AlphaFoldDB" id="A0A7W5TQU3"/>
<reference evidence="3 4" key="1">
    <citation type="submission" date="2020-08" db="EMBL/GenBank/DDBJ databases">
        <title>Sequencing the genomes of 1000 actinobacteria strains.</title>
        <authorList>
            <person name="Klenk H.-P."/>
        </authorList>
    </citation>
    <scope>NUCLEOTIDE SEQUENCE [LARGE SCALE GENOMIC DNA]</scope>
    <source>
        <strain evidence="3 4">DSM 28238</strain>
    </source>
</reference>
<dbReference type="RefSeq" id="WP_183357297.1">
    <property type="nucleotide sequence ID" value="NZ_BAABKR010000001.1"/>
</dbReference>
<gene>
    <name evidence="3" type="ORF">FHX47_000505</name>
</gene>
<evidence type="ECO:0000256" key="1">
    <source>
        <dbReference type="SAM" id="MobiDB-lite"/>
    </source>
</evidence>
<dbReference type="EMBL" id="JACIBT010000001">
    <property type="protein sequence ID" value="MBB3666912.1"/>
    <property type="molecule type" value="Genomic_DNA"/>
</dbReference>